<keyword evidence="4" id="KW-1185">Reference proteome</keyword>
<reference evidence="3 4" key="2">
    <citation type="submission" date="2019-05" db="EMBL/GenBank/DDBJ databases">
        <title>Glycomyces buryatensis sp. nov.</title>
        <authorList>
            <person name="Nikitina E."/>
        </authorList>
    </citation>
    <scope>NUCLEOTIDE SEQUENCE [LARGE SCALE GENOMIC DNA]</scope>
    <source>
        <strain evidence="3 4">18</strain>
    </source>
</reference>
<dbReference type="EMBL" id="STGY01000080">
    <property type="protein sequence ID" value="THV34376.1"/>
    <property type="molecule type" value="Genomic_DNA"/>
</dbReference>
<sequence length="289" mass="30001">MTDVAEPGWRADASTQSPFGDNPFNVENAVKGLSNNSAAAPIGAAADQAAKIKDLADWPALITLVDQIVTSAGDIMNAAENFEESDRIRMENPLGWLTGTLVDFVINLCQPLEDLLGMVTGNEGRMKTSAEMWLTVIEGARQNGAYIADNGTAALEGWEGEAADAARHRIGEIGRGLQIMGAFGAGLAVALRAFAILAKKLTDKVKEFLGELAERAITTWLPGMASGLATFGASTAATVALAVATVAGYIMTAISLIKLAISIFGMIPGVVDLIKDGLSGLGDAFGAFG</sequence>
<keyword evidence="2" id="KW-0472">Membrane</keyword>
<evidence type="ECO:0000256" key="2">
    <source>
        <dbReference type="SAM" id="Phobius"/>
    </source>
</evidence>
<accession>A0A4V4HQM2</accession>
<name>A0A4V4HQM2_9ACTN</name>
<organism evidence="3 4">
    <name type="scientific">Glycomyces buryatensis</name>
    <dbReference type="NCBI Taxonomy" id="2570927"/>
    <lineage>
        <taxon>Bacteria</taxon>
        <taxon>Bacillati</taxon>
        <taxon>Actinomycetota</taxon>
        <taxon>Actinomycetes</taxon>
        <taxon>Glycomycetales</taxon>
        <taxon>Glycomycetaceae</taxon>
        <taxon>Glycomyces</taxon>
    </lineage>
</organism>
<keyword evidence="2" id="KW-1133">Transmembrane helix</keyword>
<keyword evidence="2" id="KW-0812">Transmembrane</keyword>
<dbReference type="AlphaFoldDB" id="A0A4V4HQM2"/>
<feature type="transmembrane region" description="Helical" evidence="2">
    <location>
        <begin position="249"/>
        <end position="271"/>
    </location>
</feature>
<comment type="caution">
    <text evidence="3">The sequence shown here is derived from an EMBL/GenBank/DDBJ whole genome shotgun (WGS) entry which is preliminary data.</text>
</comment>
<proteinExistence type="predicted"/>
<gene>
    <name evidence="3" type="ORF">FAB82_24285</name>
</gene>
<dbReference type="RefSeq" id="WP_136537154.1">
    <property type="nucleotide sequence ID" value="NZ_STGY01000080.1"/>
</dbReference>
<evidence type="ECO:0008006" key="5">
    <source>
        <dbReference type="Google" id="ProtNLM"/>
    </source>
</evidence>
<evidence type="ECO:0000313" key="3">
    <source>
        <dbReference type="EMBL" id="THV34376.1"/>
    </source>
</evidence>
<evidence type="ECO:0000313" key="4">
    <source>
        <dbReference type="Proteomes" id="UP000308760"/>
    </source>
</evidence>
<feature type="transmembrane region" description="Helical" evidence="2">
    <location>
        <begin position="219"/>
        <end position="243"/>
    </location>
</feature>
<evidence type="ECO:0000256" key="1">
    <source>
        <dbReference type="SAM" id="MobiDB-lite"/>
    </source>
</evidence>
<reference evidence="4" key="1">
    <citation type="submission" date="2019-04" db="EMBL/GenBank/DDBJ databases">
        <title>Nocardioides xinjiangensis sp. nov.</title>
        <authorList>
            <person name="Liu S."/>
        </authorList>
    </citation>
    <scope>NUCLEOTIDE SEQUENCE [LARGE SCALE GENOMIC DNA]</scope>
    <source>
        <strain evidence="4">18</strain>
    </source>
</reference>
<feature type="transmembrane region" description="Helical" evidence="2">
    <location>
        <begin position="177"/>
        <end position="198"/>
    </location>
</feature>
<protein>
    <recommendedName>
        <fullName evidence="5">WXG100 family type VII secretion target</fullName>
    </recommendedName>
</protein>
<feature type="region of interest" description="Disordered" evidence="1">
    <location>
        <begin position="1"/>
        <end position="22"/>
    </location>
</feature>
<dbReference type="Proteomes" id="UP000308760">
    <property type="component" value="Unassembled WGS sequence"/>
</dbReference>
<dbReference type="OrthoDB" id="5180306at2"/>